<sequence length="771" mass="85742">MDRQEPFDPNASDDSPIIAMPDLTRLVQIVWERRWTFLVGPVVFLALATLYYVQATPRFESEAKVLVINKKPTLMTDRAGLPVSHFEDYVETHQVLIESPLIVERAIRTNPEILQLESAKPSSEDEDAVDVIIEEIDVKRTTGRLSSSPDNVLEVSFSGKLPEESRLILAAVIDSYRDFLDETYKNITDETATLMTQARDVLRKELRDKEEGYREFRLESPLLGRSSEGVDTNLESLASIQREISQLKLERAEVESDLLTLQRAIQEKEPFDALLVMATEIAQKSKQTDTKDDSRLNLDNQLFPLLLSERELAVDFGPDHPKLKMLRDRIQLARNFFARPTAAFAAFSGDHESAETLLSKSGSAAEAVEMHLDYLNQKLDYLKVAEDRLDELYKEEYDEARKIAAYDIKDEAFRKEIDQTQQLYDSIITRLQDAGLVTQSGGYEAKIIAPPELGEQVWPMAIIIFPVAGLLGIMSGLGLVYLVDMADTSFRTSQEIQRRLGLPIVGLIPFIAAPKTKGSGEDAQIDAAIDMTLCAHLRPRSVHAEAYRGLRTALYFSMNAHNQNVVQVTSPNAGDGKSTTASNLAITFAQLGRKTLLIDADLRKPRVHRLFNLSGKKGLVSVIRDGADLDDVIHDTGIDGLSVIPCGPLPENPAELLTSPHFEELVEGVREKFDFVVIDTPPVLAVSDPSVVAVRVDGVLLVLRLSKSGRHPAERAKELLSRHGVNVIGVVVNNSDRGTRYGYGGYGYAYSYGNEKYLDESPLSSDSQDAT</sequence>
<evidence type="ECO:0000313" key="20">
    <source>
        <dbReference type="EMBL" id="QDU64457.1"/>
    </source>
</evidence>
<dbReference type="RefSeq" id="WP_145262687.1">
    <property type="nucleotide sequence ID" value="NZ_CP036279.1"/>
</dbReference>
<dbReference type="Pfam" id="PF02706">
    <property type="entry name" value="Wzz"/>
    <property type="match status" value="1"/>
</dbReference>
<reference evidence="20 21" key="1">
    <citation type="submission" date="2019-02" db="EMBL/GenBank/DDBJ databases">
        <title>Deep-cultivation of Planctomycetes and their phenomic and genomic characterization uncovers novel biology.</title>
        <authorList>
            <person name="Wiegand S."/>
            <person name="Jogler M."/>
            <person name="Boedeker C."/>
            <person name="Pinto D."/>
            <person name="Vollmers J."/>
            <person name="Rivas-Marin E."/>
            <person name="Kohn T."/>
            <person name="Peeters S.H."/>
            <person name="Heuer A."/>
            <person name="Rast P."/>
            <person name="Oberbeckmann S."/>
            <person name="Bunk B."/>
            <person name="Jeske O."/>
            <person name="Meyerdierks A."/>
            <person name="Storesund J.E."/>
            <person name="Kallscheuer N."/>
            <person name="Luecker S."/>
            <person name="Lage O.M."/>
            <person name="Pohl T."/>
            <person name="Merkel B.J."/>
            <person name="Hornburger P."/>
            <person name="Mueller R.-W."/>
            <person name="Bruemmer F."/>
            <person name="Labrenz M."/>
            <person name="Spormann A.M."/>
            <person name="Op den Camp H."/>
            <person name="Overmann J."/>
            <person name="Amann R."/>
            <person name="Jetten M.S.M."/>
            <person name="Mascher T."/>
            <person name="Medema M.H."/>
            <person name="Devos D.P."/>
            <person name="Kaster A.-K."/>
            <person name="Ovreas L."/>
            <person name="Rohde M."/>
            <person name="Galperin M.Y."/>
            <person name="Jogler C."/>
        </authorList>
    </citation>
    <scope>NUCLEOTIDE SEQUENCE [LARGE SCALE GENOMIC DNA]</scope>
    <source>
        <strain evidence="20 21">Pan216</strain>
    </source>
</reference>
<evidence type="ECO:0000256" key="17">
    <source>
        <dbReference type="SAM" id="Phobius"/>
    </source>
</evidence>
<evidence type="ECO:0000256" key="13">
    <source>
        <dbReference type="ARBA" id="ARBA00023136"/>
    </source>
</evidence>
<dbReference type="EMBL" id="CP036279">
    <property type="protein sequence ID" value="QDU64457.1"/>
    <property type="molecule type" value="Genomic_DNA"/>
</dbReference>
<evidence type="ECO:0000259" key="19">
    <source>
        <dbReference type="Pfam" id="PF13614"/>
    </source>
</evidence>
<keyword evidence="14" id="KW-0829">Tyrosine-protein kinase</keyword>
<evidence type="ECO:0000256" key="9">
    <source>
        <dbReference type="ARBA" id="ARBA00022741"/>
    </source>
</evidence>
<keyword evidence="21" id="KW-1185">Reference proteome</keyword>
<comment type="similarity">
    <text evidence="2">Belongs to the CpsD/CapB family.</text>
</comment>
<dbReference type="PANTHER" id="PTHR32309">
    <property type="entry name" value="TYROSINE-PROTEIN KINASE"/>
    <property type="match status" value="1"/>
</dbReference>
<proteinExistence type="inferred from homology"/>
<dbReference type="CDD" id="cd05387">
    <property type="entry name" value="BY-kinase"/>
    <property type="match status" value="1"/>
</dbReference>
<dbReference type="InterPro" id="IPR025669">
    <property type="entry name" value="AAA_dom"/>
</dbReference>
<feature type="coiled-coil region" evidence="16">
    <location>
        <begin position="199"/>
        <end position="269"/>
    </location>
</feature>
<keyword evidence="8 17" id="KW-0812">Transmembrane</keyword>
<keyword evidence="11" id="KW-0067">ATP-binding</keyword>
<evidence type="ECO:0000256" key="6">
    <source>
        <dbReference type="ARBA" id="ARBA00022519"/>
    </source>
</evidence>
<dbReference type="GO" id="GO:0005886">
    <property type="term" value="C:plasma membrane"/>
    <property type="evidence" value="ECO:0007669"/>
    <property type="project" value="UniProtKB-SubCell"/>
</dbReference>
<feature type="transmembrane region" description="Helical" evidence="17">
    <location>
        <begin position="457"/>
        <end position="483"/>
    </location>
</feature>
<evidence type="ECO:0000256" key="4">
    <source>
        <dbReference type="ARBA" id="ARBA00011903"/>
    </source>
</evidence>
<dbReference type="InterPro" id="IPR005702">
    <property type="entry name" value="Wzc-like_C"/>
</dbReference>
<comment type="subcellular location">
    <subcellularLocation>
        <location evidence="1">Cell inner membrane</location>
        <topology evidence="1">Multi-pass membrane protein</topology>
    </subcellularLocation>
</comment>
<dbReference type="PANTHER" id="PTHR32309:SF13">
    <property type="entry name" value="FERRIC ENTEROBACTIN TRANSPORT PROTEIN FEPE"/>
    <property type="match status" value="1"/>
</dbReference>
<keyword evidence="9" id="KW-0547">Nucleotide-binding</keyword>
<gene>
    <name evidence="20" type="primary">ywqD</name>
    <name evidence="20" type="ORF">Pan216_53470</name>
</gene>
<feature type="domain" description="Polysaccharide chain length determinant N-terminal" evidence="18">
    <location>
        <begin position="22"/>
        <end position="108"/>
    </location>
</feature>
<dbReference type="KEGG" id="knv:Pan216_53470"/>
<comment type="similarity">
    <text evidence="3">Belongs to the etk/wzc family.</text>
</comment>
<comment type="catalytic activity">
    <reaction evidence="15">
        <text>L-tyrosyl-[protein] + ATP = O-phospho-L-tyrosyl-[protein] + ADP + H(+)</text>
        <dbReference type="Rhea" id="RHEA:10596"/>
        <dbReference type="Rhea" id="RHEA-COMP:10136"/>
        <dbReference type="Rhea" id="RHEA-COMP:20101"/>
        <dbReference type="ChEBI" id="CHEBI:15378"/>
        <dbReference type="ChEBI" id="CHEBI:30616"/>
        <dbReference type="ChEBI" id="CHEBI:46858"/>
        <dbReference type="ChEBI" id="CHEBI:61978"/>
        <dbReference type="ChEBI" id="CHEBI:456216"/>
        <dbReference type="EC" id="2.7.10.2"/>
    </reaction>
</comment>
<feature type="transmembrane region" description="Helical" evidence="17">
    <location>
        <begin position="35"/>
        <end position="53"/>
    </location>
</feature>
<evidence type="ECO:0000256" key="12">
    <source>
        <dbReference type="ARBA" id="ARBA00022989"/>
    </source>
</evidence>
<keyword evidence="10 20" id="KW-0418">Kinase</keyword>
<dbReference type="FunFam" id="3.40.50.300:FF:000527">
    <property type="entry name" value="Tyrosine-protein kinase etk"/>
    <property type="match status" value="1"/>
</dbReference>
<organism evidence="20 21">
    <name type="scientific">Kolteria novifilia</name>
    <dbReference type="NCBI Taxonomy" id="2527975"/>
    <lineage>
        <taxon>Bacteria</taxon>
        <taxon>Pseudomonadati</taxon>
        <taxon>Planctomycetota</taxon>
        <taxon>Planctomycetia</taxon>
        <taxon>Kolteriales</taxon>
        <taxon>Kolteriaceae</taxon>
        <taxon>Kolteria</taxon>
    </lineage>
</organism>
<dbReference type="OrthoDB" id="9794577at2"/>
<dbReference type="GO" id="GO:0004715">
    <property type="term" value="F:non-membrane spanning protein tyrosine kinase activity"/>
    <property type="evidence" value="ECO:0007669"/>
    <property type="project" value="UniProtKB-EC"/>
</dbReference>
<keyword evidence="6" id="KW-0997">Cell inner membrane</keyword>
<keyword evidence="16" id="KW-0175">Coiled coil</keyword>
<keyword evidence="12 17" id="KW-1133">Transmembrane helix</keyword>
<evidence type="ECO:0000256" key="2">
    <source>
        <dbReference type="ARBA" id="ARBA00007316"/>
    </source>
</evidence>
<dbReference type="Gene3D" id="3.40.50.300">
    <property type="entry name" value="P-loop containing nucleotide triphosphate hydrolases"/>
    <property type="match status" value="1"/>
</dbReference>
<dbReference type="SUPFAM" id="SSF52540">
    <property type="entry name" value="P-loop containing nucleoside triphosphate hydrolases"/>
    <property type="match status" value="1"/>
</dbReference>
<evidence type="ECO:0000256" key="5">
    <source>
        <dbReference type="ARBA" id="ARBA00022475"/>
    </source>
</evidence>
<evidence type="ECO:0000256" key="7">
    <source>
        <dbReference type="ARBA" id="ARBA00022679"/>
    </source>
</evidence>
<dbReference type="InterPro" id="IPR027417">
    <property type="entry name" value="P-loop_NTPase"/>
</dbReference>
<dbReference type="InterPro" id="IPR050445">
    <property type="entry name" value="Bact_polysacc_biosynth/exp"/>
</dbReference>
<dbReference type="GO" id="GO:0042802">
    <property type="term" value="F:identical protein binding"/>
    <property type="evidence" value="ECO:0007669"/>
    <property type="project" value="UniProtKB-ARBA"/>
</dbReference>
<dbReference type="EC" id="2.7.10.2" evidence="4"/>
<dbReference type="InterPro" id="IPR003856">
    <property type="entry name" value="LPS_length_determ_N"/>
</dbReference>
<accession>A0A518BBX8</accession>
<evidence type="ECO:0000256" key="10">
    <source>
        <dbReference type="ARBA" id="ARBA00022777"/>
    </source>
</evidence>
<dbReference type="NCBIfam" id="TIGR01007">
    <property type="entry name" value="eps_fam"/>
    <property type="match status" value="1"/>
</dbReference>
<keyword evidence="7 20" id="KW-0808">Transferase</keyword>
<dbReference type="Proteomes" id="UP000317093">
    <property type="component" value="Chromosome"/>
</dbReference>
<evidence type="ECO:0000256" key="11">
    <source>
        <dbReference type="ARBA" id="ARBA00022840"/>
    </source>
</evidence>
<dbReference type="Pfam" id="PF13614">
    <property type="entry name" value="AAA_31"/>
    <property type="match status" value="1"/>
</dbReference>
<evidence type="ECO:0000256" key="14">
    <source>
        <dbReference type="ARBA" id="ARBA00023137"/>
    </source>
</evidence>
<evidence type="ECO:0000256" key="1">
    <source>
        <dbReference type="ARBA" id="ARBA00004429"/>
    </source>
</evidence>
<evidence type="ECO:0000256" key="16">
    <source>
        <dbReference type="SAM" id="Coils"/>
    </source>
</evidence>
<name>A0A518BBX8_9BACT</name>
<dbReference type="GO" id="GO:0005524">
    <property type="term" value="F:ATP binding"/>
    <property type="evidence" value="ECO:0007669"/>
    <property type="project" value="UniProtKB-KW"/>
</dbReference>
<keyword evidence="5" id="KW-1003">Cell membrane</keyword>
<feature type="domain" description="AAA" evidence="19">
    <location>
        <begin position="566"/>
        <end position="687"/>
    </location>
</feature>
<evidence type="ECO:0000256" key="3">
    <source>
        <dbReference type="ARBA" id="ARBA00008883"/>
    </source>
</evidence>
<dbReference type="AlphaFoldDB" id="A0A518BBX8"/>
<evidence type="ECO:0000256" key="15">
    <source>
        <dbReference type="ARBA" id="ARBA00051245"/>
    </source>
</evidence>
<evidence type="ECO:0000256" key="8">
    <source>
        <dbReference type="ARBA" id="ARBA00022692"/>
    </source>
</evidence>
<protein>
    <recommendedName>
        <fullName evidence="4">non-specific protein-tyrosine kinase</fullName>
        <ecNumber evidence="4">2.7.10.2</ecNumber>
    </recommendedName>
</protein>
<keyword evidence="13 17" id="KW-0472">Membrane</keyword>
<evidence type="ECO:0000259" key="18">
    <source>
        <dbReference type="Pfam" id="PF02706"/>
    </source>
</evidence>
<evidence type="ECO:0000313" key="21">
    <source>
        <dbReference type="Proteomes" id="UP000317093"/>
    </source>
</evidence>